<keyword evidence="2" id="KW-0472">Membrane</keyword>
<dbReference type="AlphaFoldDB" id="A0A1G2QE96"/>
<feature type="transmembrane region" description="Helical" evidence="2">
    <location>
        <begin position="25"/>
        <end position="47"/>
    </location>
</feature>
<accession>A0A1G2QE96</accession>
<feature type="region of interest" description="Disordered" evidence="1">
    <location>
        <begin position="1"/>
        <end position="20"/>
    </location>
</feature>
<dbReference type="STRING" id="1802438.A2571_00425"/>
<evidence type="ECO:0000256" key="1">
    <source>
        <dbReference type="SAM" id="MobiDB-lite"/>
    </source>
</evidence>
<name>A0A1G2QE96_9BACT</name>
<evidence type="ECO:0000313" key="3">
    <source>
        <dbReference type="EMBL" id="OHA58837.1"/>
    </source>
</evidence>
<sequence>MENNLTPTPGSPLSPGSTPTPERKIWAVTLVIILVFLAVIFLAVLIFSKLGQPKDLPASDRAEIMRQLQAEADQAPKLSEAEKVQILQSIQADDSGPTEAEKVQIIKQLQNN</sequence>
<gene>
    <name evidence="3" type="ORF">A2571_00425</name>
</gene>
<comment type="caution">
    <text evidence="3">The sequence shown here is derived from an EMBL/GenBank/DDBJ whole genome shotgun (WGS) entry which is preliminary data.</text>
</comment>
<keyword evidence="2" id="KW-0812">Transmembrane</keyword>
<protein>
    <submittedName>
        <fullName evidence="3">Uncharacterized protein</fullName>
    </submittedName>
</protein>
<keyword evidence="2" id="KW-1133">Transmembrane helix</keyword>
<evidence type="ECO:0000313" key="4">
    <source>
        <dbReference type="Proteomes" id="UP000177043"/>
    </source>
</evidence>
<proteinExistence type="predicted"/>
<dbReference type="EMBL" id="MHTJ01000002">
    <property type="protein sequence ID" value="OHA58837.1"/>
    <property type="molecule type" value="Genomic_DNA"/>
</dbReference>
<dbReference type="Proteomes" id="UP000177043">
    <property type="component" value="Unassembled WGS sequence"/>
</dbReference>
<evidence type="ECO:0000256" key="2">
    <source>
        <dbReference type="SAM" id="Phobius"/>
    </source>
</evidence>
<organism evidence="3 4">
    <name type="scientific">Candidatus Vogelbacteria bacterium RIFOXYD1_FULL_44_32</name>
    <dbReference type="NCBI Taxonomy" id="1802438"/>
    <lineage>
        <taxon>Bacteria</taxon>
        <taxon>Candidatus Vogeliibacteriota</taxon>
    </lineage>
</organism>
<reference evidence="3 4" key="1">
    <citation type="journal article" date="2016" name="Nat. Commun.">
        <title>Thousands of microbial genomes shed light on interconnected biogeochemical processes in an aquifer system.</title>
        <authorList>
            <person name="Anantharaman K."/>
            <person name="Brown C.T."/>
            <person name="Hug L.A."/>
            <person name="Sharon I."/>
            <person name="Castelle C.J."/>
            <person name="Probst A.J."/>
            <person name="Thomas B.C."/>
            <person name="Singh A."/>
            <person name="Wilkins M.J."/>
            <person name="Karaoz U."/>
            <person name="Brodie E.L."/>
            <person name="Williams K.H."/>
            <person name="Hubbard S.S."/>
            <person name="Banfield J.F."/>
        </authorList>
    </citation>
    <scope>NUCLEOTIDE SEQUENCE [LARGE SCALE GENOMIC DNA]</scope>
</reference>